<dbReference type="OrthoDB" id="6120799at2"/>
<dbReference type="Proteomes" id="UP000059419">
    <property type="component" value="Plasmid pEM01"/>
</dbReference>
<dbReference type="GeneID" id="84615542"/>
<dbReference type="PATRIC" id="fig|1619313.3.peg.3762"/>
<dbReference type="RefSeq" id="WP_067435994.1">
    <property type="nucleotide sequence ID" value="NZ_CP072599.1"/>
</dbReference>
<dbReference type="KEGG" id="ege:EM595_p0158"/>
<evidence type="ECO:0008006" key="3">
    <source>
        <dbReference type="Google" id="ProtNLM"/>
    </source>
</evidence>
<dbReference type="AlphaFoldDB" id="A0A0U5GSZ1"/>
<organism evidence="1 2">
    <name type="scientific">Duffyella gerundensis</name>
    <dbReference type="NCBI Taxonomy" id="1619313"/>
    <lineage>
        <taxon>Bacteria</taxon>
        <taxon>Pseudomonadati</taxon>
        <taxon>Pseudomonadota</taxon>
        <taxon>Gammaproteobacteria</taxon>
        <taxon>Enterobacterales</taxon>
        <taxon>Erwiniaceae</taxon>
        <taxon>Duffyella</taxon>
    </lineage>
</organism>
<evidence type="ECO:0000313" key="1">
    <source>
        <dbReference type="EMBL" id="CUU25858.1"/>
    </source>
</evidence>
<gene>
    <name evidence="1" type="ORF">EM595_p0158</name>
</gene>
<dbReference type="EMBL" id="LN907828">
    <property type="protein sequence ID" value="CUU25858.1"/>
    <property type="molecule type" value="Genomic_DNA"/>
</dbReference>
<sequence length="171" mass="19139">MQYFKTLFAAASTYHDFTAQAEEKDIEALKQCEKLAKAIRNEGELARLPTLQTACNILVVAEMWCPDCHKNLPAIRRVTQLAPHVGLGIVTREQAGEAFMAHFKLEKISIPFAVVLDADFTPLGQFIERPKSAWDEEGKVKESYRNAELLADTAQEIAAILYRAEDASRTV</sequence>
<dbReference type="Pfam" id="PF14595">
    <property type="entry name" value="Thioredoxin_9"/>
    <property type="match status" value="1"/>
</dbReference>
<accession>A0A0U5GSZ1</accession>
<keyword evidence="2" id="KW-1185">Reference proteome</keyword>
<proteinExistence type="predicted"/>
<evidence type="ECO:0000313" key="2">
    <source>
        <dbReference type="Proteomes" id="UP000059419"/>
    </source>
</evidence>
<protein>
    <recommendedName>
        <fullName evidence="3">Thioredoxin domain-containing protein</fullName>
    </recommendedName>
</protein>
<dbReference type="Gene3D" id="3.40.30.10">
    <property type="entry name" value="Glutaredoxin"/>
    <property type="match status" value="1"/>
</dbReference>
<name>A0A0U5GSZ1_9GAMM</name>
<geneLocation type="plasmid" evidence="2">
    <name>pEM01</name>
</geneLocation>
<reference evidence="2" key="1">
    <citation type="submission" date="2015-11" db="EMBL/GenBank/DDBJ databases">
        <authorList>
            <person name="Blom J."/>
        </authorList>
    </citation>
    <scope>NUCLEOTIDE SEQUENCE [LARGE SCALE GENOMIC DNA]</scope>
    <source>
        <plasmid evidence="2">pEM01</plasmid>
    </source>
</reference>